<dbReference type="OrthoDB" id="9809537at2"/>
<reference evidence="1 2" key="1">
    <citation type="submission" date="2017-01" db="EMBL/GenBank/DDBJ databases">
        <authorList>
            <person name="Mah S.A."/>
            <person name="Swanson W.J."/>
            <person name="Moy G.W."/>
            <person name="Vacquier V.D."/>
        </authorList>
    </citation>
    <scope>NUCLEOTIDE SEQUENCE [LARGE SCALE GENOMIC DNA]</scope>
    <source>
        <strain evidence="1 2">M9</strain>
    </source>
</reference>
<accession>A0A1R3VMW2</accession>
<dbReference type="InterPro" id="IPR036388">
    <property type="entry name" value="WH-like_DNA-bd_sf"/>
</dbReference>
<keyword evidence="2" id="KW-1185">Reference proteome</keyword>
<sequence length="117" mass="13431">MTDRYLTITLESDWRSALRRAGQLANSETYQGEVLNFETPAQFFAQLTEKRWELVRAAQGKGEISIRELARMVGRDVKRVHQDVVVLTDLGLLERTVRNGVICPYSSMHIDMYLKTA</sequence>
<protein>
    <submittedName>
        <fullName evidence="1">Predicted transcriptional regulator</fullName>
    </submittedName>
</protein>
<gene>
    <name evidence="1" type="ORF">SAMN05216526_0379</name>
</gene>
<evidence type="ECO:0000313" key="1">
    <source>
        <dbReference type="EMBL" id="SIT65921.1"/>
    </source>
</evidence>
<dbReference type="RefSeq" id="WP_076754434.1">
    <property type="nucleotide sequence ID" value="NZ_CP023018.1"/>
</dbReference>
<dbReference type="Proteomes" id="UP000223759">
    <property type="component" value="Unassembled WGS sequence"/>
</dbReference>
<organism evidence="1 2">
    <name type="scientific">Ectothiorhodosinus mongolicus</name>
    <dbReference type="NCBI Taxonomy" id="233100"/>
    <lineage>
        <taxon>Bacteria</taxon>
        <taxon>Pseudomonadati</taxon>
        <taxon>Pseudomonadota</taxon>
        <taxon>Gammaproteobacteria</taxon>
        <taxon>Chromatiales</taxon>
        <taxon>Ectothiorhodospiraceae</taxon>
        <taxon>Ectothiorhodosinus</taxon>
    </lineage>
</organism>
<dbReference type="AlphaFoldDB" id="A0A1R3VMW2"/>
<evidence type="ECO:0000313" key="2">
    <source>
        <dbReference type="Proteomes" id="UP000223759"/>
    </source>
</evidence>
<dbReference type="SUPFAM" id="SSF46785">
    <property type="entry name" value="Winged helix' DNA-binding domain"/>
    <property type="match status" value="1"/>
</dbReference>
<dbReference type="Gene3D" id="1.10.10.10">
    <property type="entry name" value="Winged helix-like DNA-binding domain superfamily/Winged helix DNA-binding domain"/>
    <property type="match status" value="1"/>
</dbReference>
<dbReference type="Pfam" id="PF25212">
    <property type="entry name" value="HVO_A0114"/>
    <property type="match status" value="1"/>
</dbReference>
<dbReference type="InterPro" id="IPR036390">
    <property type="entry name" value="WH_DNA-bd_sf"/>
</dbReference>
<dbReference type="EMBL" id="FTPK01000001">
    <property type="protein sequence ID" value="SIT65921.1"/>
    <property type="molecule type" value="Genomic_DNA"/>
</dbReference>
<dbReference type="STRING" id="233100.SAMN05216526_0379"/>
<proteinExistence type="predicted"/>
<name>A0A1R3VMW2_9GAMM</name>